<evidence type="ECO:0000313" key="1">
    <source>
        <dbReference type="EMBL" id="VVE55480.1"/>
    </source>
</evidence>
<keyword evidence="2" id="KW-1185">Reference proteome</keyword>
<evidence type="ECO:0008006" key="3">
    <source>
        <dbReference type="Google" id="ProtNLM"/>
    </source>
</evidence>
<protein>
    <recommendedName>
        <fullName evidence="3">Two-component sensor histidine kinase</fullName>
    </recommendedName>
</protein>
<reference evidence="1 2" key="1">
    <citation type="submission" date="2019-08" db="EMBL/GenBank/DDBJ databases">
        <authorList>
            <person name="Peeters C."/>
        </authorList>
    </citation>
    <scope>NUCLEOTIDE SEQUENCE [LARGE SCALE GENOMIC DNA]</scope>
    <source>
        <strain evidence="1 2">LMG 20602</strain>
    </source>
</reference>
<evidence type="ECO:0000313" key="2">
    <source>
        <dbReference type="Proteomes" id="UP000366065"/>
    </source>
</evidence>
<gene>
    <name evidence="1" type="ORF">PCA20602_05022</name>
</gene>
<proteinExistence type="predicted"/>
<sequence>MTPLRFALAHLLALLLVSATVSALALGLAVLVHRG</sequence>
<dbReference type="Proteomes" id="UP000366065">
    <property type="component" value="Unassembled WGS sequence"/>
</dbReference>
<dbReference type="EMBL" id="CABPRV010000017">
    <property type="protein sequence ID" value="VVE55480.1"/>
    <property type="molecule type" value="Genomic_DNA"/>
</dbReference>
<organism evidence="1 2">
    <name type="scientific">Pandoraea capi</name>
    <dbReference type="NCBI Taxonomy" id="2508286"/>
    <lineage>
        <taxon>Bacteria</taxon>
        <taxon>Pseudomonadati</taxon>
        <taxon>Pseudomonadota</taxon>
        <taxon>Betaproteobacteria</taxon>
        <taxon>Burkholderiales</taxon>
        <taxon>Burkholderiaceae</taxon>
        <taxon>Pandoraea</taxon>
    </lineage>
</organism>
<name>A0ABY6WC84_9BURK</name>
<comment type="caution">
    <text evidence="1">The sequence shown here is derived from an EMBL/GenBank/DDBJ whole genome shotgun (WGS) entry which is preliminary data.</text>
</comment>
<accession>A0ABY6WC84</accession>